<feature type="non-terminal residue" evidence="1">
    <location>
        <position position="76"/>
    </location>
</feature>
<evidence type="ECO:0000313" key="2">
    <source>
        <dbReference type="Proteomes" id="UP000671119"/>
    </source>
</evidence>
<sequence>LKALFAQNLNTPNALVVENGSNHVVQTGTQIVVITPEKRVCVFNKCVTIPAVTAEVPVYGTKWIGETDDNGDQVQT</sequence>
<accession>A0ABD4Q7K7</accession>
<dbReference type="EMBL" id="JAGIZI010000766">
    <property type="protein sequence ID" value="MBP0685940.1"/>
    <property type="molecule type" value="Genomic_DNA"/>
</dbReference>
<gene>
    <name evidence="1" type="ORF">J8J21_23115</name>
</gene>
<dbReference type="Proteomes" id="UP000671119">
    <property type="component" value="Unassembled WGS sequence"/>
</dbReference>
<dbReference type="AlphaFoldDB" id="A0ABD4Q7K7"/>
<evidence type="ECO:0000313" key="1">
    <source>
        <dbReference type="EMBL" id="MBP0685940.1"/>
    </source>
</evidence>
<feature type="non-terminal residue" evidence="1">
    <location>
        <position position="1"/>
    </location>
</feature>
<protein>
    <submittedName>
        <fullName evidence="1">Uncharacterized protein</fullName>
    </submittedName>
</protein>
<proteinExistence type="predicted"/>
<comment type="caution">
    <text evidence="1">The sequence shown here is derived from an EMBL/GenBank/DDBJ whole genome shotgun (WGS) entry which is preliminary data.</text>
</comment>
<reference evidence="1 2" key="1">
    <citation type="submission" date="2021-03" db="EMBL/GenBank/DDBJ databases">
        <title>Whole Genome Sequencing of Mycobacterium tuberculosis clinical isolates from Arunachal Pradesh, India.</title>
        <authorList>
            <person name="Singh S."/>
            <person name="Mudliar S.R."/>
            <person name="Kulsum U."/>
            <person name="Rufai S.B."/>
            <person name="Singh P.K."/>
            <person name="Umpo M."/>
            <person name="Nyori M."/>
        </authorList>
    </citation>
    <scope>NUCLEOTIDE SEQUENCE [LARGE SCALE GENOMIC DNA]</scope>
    <source>
        <strain evidence="1 2">OMICS/BPL/0142/20/SP</strain>
    </source>
</reference>
<name>A0ABD4Q7K7_MYCTX</name>
<organism evidence="1 2">
    <name type="scientific">Mycobacterium tuberculosis</name>
    <dbReference type="NCBI Taxonomy" id="1773"/>
    <lineage>
        <taxon>Bacteria</taxon>
        <taxon>Bacillati</taxon>
        <taxon>Actinomycetota</taxon>
        <taxon>Actinomycetes</taxon>
        <taxon>Mycobacteriales</taxon>
        <taxon>Mycobacteriaceae</taxon>
        <taxon>Mycobacterium</taxon>
        <taxon>Mycobacterium tuberculosis complex</taxon>
    </lineage>
</organism>